<feature type="transmembrane region" description="Helical" evidence="7">
    <location>
        <begin position="327"/>
        <end position="352"/>
    </location>
</feature>
<feature type="transmembrane region" description="Helical" evidence="7">
    <location>
        <begin position="396"/>
        <end position="416"/>
    </location>
</feature>
<keyword evidence="6 7" id="KW-0472">Membrane</keyword>
<keyword evidence="2" id="KW-0813">Transport</keyword>
<protein>
    <submittedName>
        <fullName evidence="9">MFS transporter</fullName>
    </submittedName>
</protein>
<dbReference type="EMBL" id="CP139368">
    <property type="protein sequence ID" value="WPR91257.1"/>
    <property type="molecule type" value="Genomic_DNA"/>
</dbReference>
<dbReference type="InterPro" id="IPR036259">
    <property type="entry name" value="MFS_trans_sf"/>
</dbReference>
<dbReference type="PANTHER" id="PTHR23513">
    <property type="entry name" value="INTEGRAL MEMBRANE EFFLUX PROTEIN-RELATED"/>
    <property type="match status" value="1"/>
</dbReference>
<feature type="transmembrane region" description="Helical" evidence="7">
    <location>
        <begin position="191"/>
        <end position="210"/>
    </location>
</feature>
<feature type="transmembrane region" description="Helical" evidence="7">
    <location>
        <begin position="162"/>
        <end position="185"/>
    </location>
</feature>
<keyword evidence="3" id="KW-1003">Cell membrane</keyword>
<evidence type="ECO:0000256" key="2">
    <source>
        <dbReference type="ARBA" id="ARBA00022448"/>
    </source>
</evidence>
<evidence type="ECO:0000256" key="5">
    <source>
        <dbReference type="ARBA" id="ARBA00022989"/>
    </source>
</evidence>
<name>A0ABZ0SPH1_9MICO</name>
<dbReference type="InterPro" id="IPR020846">
    <property type="entry name" value="MFS_dom"/>
</dbReference>
<evidence type="ECO:0000256" key="1">
    <source>
        <dbReference type="ARBA" id="ARBA00004651"/>
    </source>
</evidence>
<comment type="subcellular location">
    <subcellularLocation>
        <location evidence="1">Cell membrane</location>
        <topology evidence="1">Multi-pass membrane protein</topology>
    </subcellularLocation>
</comment>
<reference evidence="9 10" key="1">
    <citation type="submission" date="2023-11" db="EMBL/GenBank/DDBJ databases">
        <title>Genome sequence of Microbacterium rhizosphaerae KACC 19337.</title>
        <authorList>
            <person name="Choi H."/>
            <person name="Kim S."/>
            <person name="Kim Y."/>
            <person name="Kwon S.-W."/>
            <person name="Heo J."/>
        </authorList>
    </citation>
    <scope>NUCLEOTIDE SEQUENCE [LARGE SCALE GENOMIC DNA]</scope>
    <source>
        <strain evidence="9 10">KACC 19337</strain>
    </source>
</reference>
<evidence type="ECO:0000256" key="6">
    <source>
        <dbReference type="ARBA" id="ARBA00023136"/>
    </source>
</evidence>
<evidence type="ECO:0000313" key="10">
    <source>
        <dbReference type="Proteomes" id="UP001323798"/>
    </source>
</evidence>
<evidence type="ECO:0000256" key="7">
    <source>
        <dbReference type="SAM" id="Phobius"/>
    </source>
</evidence>
<proteinExistence type="predicted"/>
<evidence type="ECO:0000256" key="4">
    <source>
        <dbReference type="ARBA" id="ARBA00022692"/>
    </source>
</evidence>
<feature type="transmembrane region" description="Helical" evidence="7">
    <location>
        <begin position="273"/>
        <end position="295"/>
    </location>
</feature>
<evidence type="ECO:0000313" key="9">
    <source>
        <dbReference type="EMBL" id="WPR91257.1"/>
    </source>
</evidence>
<evidence type="ECO:0000259" key="8">
    <source>
        <dbReference type="PROSITE" id="PS50850"/>
    </source>
</evidence>
<dbReference type="Pfam" id="PF05977">
    <property type="entry name" value="MFS_3"/>
    <property type="match status" value="1"/>
</dbReference>
<organism evidence="9 10">
    <name type="scientific">Microbacterium rhizosphaerae</name>
    <dbReference type="NCBI Taxonomy" id="1678237"/>
    <lineage>
        <taxon>Bacteria</taxon>
        <taxon>Bacillati</taxon>
        <taxon>Actinomycetota</taxon>
        <taxon>Actinomycetes</taxon>
        <taxon>Micrococcales</taxon>
        <taxon>Microbacteriaceae</taxon>
        <taxon>Microbacterium</taxon>
    </lineage>
</organism>
<keyword evidence="4 7" id="KW-0812">Transmembrane</keyword>
<feature type="transmembrane region" description="Helical" evidence="7">
    <location>
        <begin position="66"/>
        <end position="91"/>
    </location>
</feature>
<feature type="transmembrane region" description="Helical" evidence="7">
    <location>
        <begin position="125"/>
        <end position="141"/>
    </location>
</feature>
<feature type="transmembrane region" description="Helical" evidence="7">
    <location>
        <begin position="241"/>
        <end position="267"/>
    </location>
</feature>
<keyword evidence="5 7" id="KW-1133">Transmembrane helix</keyword>
<sequence length="446" mass="46321">MTSTDESLQTTPIPVMTTRPRWRDTFVSLRVANYRLYAGGQIVATTALGMQRVTQDWLVLQLSGSVAAVGITVAMQFAPMLLFGLLGGVIADRYSKRLLLMITQTTAALISAVLAVLVLSGTVQVWHIWALALLGGFVTVVDNPARQVFVNEIVGPKLLRNAISLNSSTFQLGALIGPAIGGLAITAVGSGWAFAINAAACALVVLSLALMDASTLHHTPVRPRAKGQLTEGLRYVGRKPAILFTIVMLGAVAFFAYTMPVLLAAYANDVFKVGAAGYGLFNALVAVGALTGAVLSTRRLSVSLRLVVGGAAVLGVVQATTALAPGLVVFALLITAGGAASLLFLTSANSLVQQSTNLGVRGRVMALYILVQLGGQALGGPLMGFIVERVGPEAGMAVSGIVPLAAALAIAIVVMMRGHLRLTLCRDGRLPSLRLVAPATDSTCAR</sequence>
<dbReference type="PROSITE" id="PS50850">
    <property type="entry name" value="MFS"/>
    <property type="match status" value="1"/>
</dbReference>
<dbReference type="SUPFAM" id="SSF103473">
    <property type="entry name" value="MFS general substrate transporter"/>
    <property type="match status" value="1"/>
</dbReference>
<dbReference type="InterPro" id="IPR010290">
    <property type="entry name" value="TM_effector"/>
</dbReference>
<keyword evidence="10" id="KW-1185">Reference proteome</keyword>
<dbReference type="Gene3D" id="1.20.1250.20">
    <property type="entry name" value="MFS general substrate transporter like domains"/>
    <property type="match status" value="1"/>
</dbReference>
<accession>A0ABZ0SPH1</accession>
<feature type="transmembrane region" description="Helical" evidence="7">
    <location>
        <begin position="364"/>
        <end position="384"/>
    </location>
</feature>
<feature type="transmembrane region" description="Helical" evidence="7">
    <location>
        <begin position="98"/>
        <end position="119"/>
    </location>
</feature>
<evidence type="ECO:0000256" key="3">
    <source>
        <dbReference type="ARBA" id="ARBA00022475"/>
    </source>
</evidence>
<feature type="transmembrane region" description="Helical" evidence="7">
    <location>
        <begin position="302"/>
        <end position="321"/>
    </location>
</feature>
<dbReference type="CDD" id="cd06173">
    <property type="entry name" value="MFS_MefA_like"/>
    <property type="match status" value="1"/>
</dbReference>
<gene>
    <name evidence="9" type="ORF">SM116_08230</name>
</gene>
<dbReference type="Proteomes" id="UP001323798">
    <property type="component" value="Chromosome"/>
</dbReference>
<dbReference type="PANTHER" id="PTHR23513:SF11">
    <property type="entry name" value="STAPHYLOFERRIN A TRANSPORTER"/>
    <property type="match status" value="1"/>
</dbReference>
<feature type="domain" description="Major facilitator superfamily (MFS) profile" evidence="8">
    <location>
        <begin position="25"/>
        <end position="421"/>
    </location>
</feature>